<reference evidence="2 3" key="1">
    <citation type="journal article" date="2025" name="Microbiol. Resour. Announc.">
        <title>Draft genome sequences for Neonectria magnoliae and Neonectria punicea, canker pathogens of Liriodendron tulipifera and Acer saccharum in West Virginia.</title>
        <authorList>
            <person name="Petronek H.M."/>
            <person name="Kasson M.T."/>
            <person name="Metheny A.M."/>
            <person name="Stauder C.M."/>
            <person name="Lovett B."/>
            <person name="Lynch S.C."/>
            <person name="Garnas J.R."/>
            <person name="Kasson L.R."/>
            <person name="Stajich J.E."/>
        </authorList>
    </citation>
    <scope>NUCLEOTIDE SEQUENCE [LARGE SCALE GENOMIC DNA]</scope>
    <source>
        <strain evidence="2 3">NRRL 64651</strain>
    </source>
</reference>
<comment type="caution">
    <text evidence="2">The sequence shown here is derived from an EMBL/GenBank/DDBJ whole genome shotgun (WGS) entry which is preliminary data.</text>
</comment>
<accession>A0ABR1IEW4</accession>
<name>A0ABR1IEW4_9HYPO</name>
<feature type="compositionally biased region" description="Polar residues" evidence="1">
    <location>
        <begin position="302"/>
        <end position="312"/>
    </location>
</feature>
<dbReference type="EMBL" id="JAZAVK010000006">
    <property type="protein sequence ID" value="KAK7432192.1"/>
    <property type="molecule type" value="Genomic_DNA"/>
</dbReference>
<keyword evidence="3" id="KW-1185">Reference proteome</keyword>
<gene>
    <name evidence="2" type="ORF">QQZ08_001137</name>
</gene>
<evidence type="ECO:0000256" key="1">
    <source>
        <dbReference type="SAM" id="MobiDB-lite"/>
    </source>
</evidence>
<feature type="region of interest" description="Disordered" evidence="1">
    <location>
        <begin position="302"/>
        <end position="327"/>
    </location>
</feature>
<proteinExistence type="predicted"/>
<sequence>MPHPSVLEPYNVLARLLWLSLENDSDESQEIGPDVHVLGPSDEISPTISEISIEFIHDRWPLFTIKTVEERESDIEESLCDVKVKYFAFGGIIYQTYEFNYKGTNNRPPKLVMGADLLIRQLDFIDSENKFNEAPPQDLAYKTELPVKTCVKRSHQIGTGEVALFLIAYCRSKLLTFHQDEEKEAEKQIEEDHDDRGDTFRIAWSDEAVEHFQTNNSLKVTFAYQLEFFPGKTKVFTVLSTPRRLSLQPSRWTTYPSMSTASPASRISTESFGEIWSLFSRSAIVELSDEWLYNMPDFFTKASSDSRNSSAGPSDDESSTSSSTSSEHDRHIVVIDVPWTKDNKKNSLSLDGLMTIFRASSELKSLMQQDRLPSEAKKRFCALFSPSPEANKAYHQTHSEKTAMKSFCKRHVSYDRFFSELTAAELNKWATELHLSFYAVDRRKPRSIAGMAQKDWFNFESFSGDGSPVGLTRIVTSFRFDGDFFDRYWTCHFLECDPHMKRDFSVRREVKALLLPKDHEGADEKKTPWRQRRVLGLILFDRIMRRMQEFMDDILENARHNALREPGEGNSKAKASFRNSSGGVDYNTFRTTSRRCQKYQQILQTY</sequence>
<organism evidence="2 3">
    <name type="scientific">Neonectria magnoliae</name>
    <dbReference type="NCBI Taxonomy" id="2732573"/>
    <lineage>
        <taxon>Eukaryota</taxon>
        <taxon>Fungi</taxon>
        <taxon>Dikarya</taxon>
        <taxon>Ascomycota</taxon>
        <taxon>Pezizomycotina</taxon>
        <taxon>Sordariomycetes</taxon>
        <taxon>Hypocreomycetidae</taxon>
        <taxon>Hypocreales</taxon>
        <taxon>Nectriaceae</taxon>
        <taxon>Neonectria</taxon>
    </lineage>
</organism>
<dbReference type="Proteomes" id="UP001498421">
    <property type="component" value="Unassembled WGS sequence"/>
</dbReference>
<evidence type="ECO:0000313" key="2">
    <source>
        <dbReference type="EMBL" id="KAK7432192.1"/>
    </source>
</evidence>
<protein>
    <submittedName>
        <fullName evidence="2">Uncharacterized protein</fullName>
    </submittedName>
</protein>
<evidence type="ECO:0000313" key="3">
    <source>
        <dbReference type="Proteomes" id="UP001498421"/>
    </source>
</evidence>